<evidence type="ECO:0000313" key="2">
    <source>
        <dbReference type="EMBL" id="CAI06443.1"/>
    </source>
</evidence>
<sequence>MFEISTQLTRMNCIVSSIPGRLRLRNRALREPDRHARLQALLEGLDGTLAVEGSINAGSLLMRYDTARIDRATMEAQVTTAAGKVLRGVPETVRGAPNAVQPPSPGRWKLGSRRAIARRLNTYSKIGMLGSLGASLALAAVGNKHLHAASGGVFTALLAIHMAVHRRHLLK</sequence>
<dbReference type="HOGENOM" id="CLU_149217_0_0_4"/>
<keyword evidence="3" id="KW-1185">Reference proteome</keyword>
<dbReference type="Proteomes" id="UP000006552">
    <property type="component" value="Chromosome"/>
</dbReference>
<feature type="transmembrane region" description="Helical" evidence="1">
    <location>
        <begin position="146"/>
        <end position="164"/>
    </location>
</feature>
<dbReference type="Pfam" id="PF19991">
    <property type="entry name" value="HMA_2"/>
    <property type="match status" value="1"/>
</dbReference>
<dbReference type="STRING" id="76114.ebA616"/>
<organism evidence="2 3">
    <name type="scientific">Aromatoleum aromaticum (strain DSM 19018 / LMG 30748 / EbN1)</name>
    <name type="common">Azoarcus sp. (strain EbN1)</name>
    <dbReference type="NCBI Taxonomy" id="76114"/>
    <lineage>
        <taxon>Bacteria</taxon>
        <taxon>Pseudomonadati</taxon>
        <taxon>Pseudomonadota</taxon>
        <taxon>Betaproteobacteria</taxon>
        <taxon>Rhodocyclales</taxon>
        <taxon>Rhodocyclaceae</taxon>
        <taxon>Aromatoleum</taxon>
    </lineage>
</organism>
<dbReference type="KEGG" id="eba:ebA616"/>
<keyword evidence="1" id="KW-0472">Membrane</keyword>
<name>Q5P8B6_AROAE</name>
<dbReference type="AlphaFoldDB" id="Q5P8B6"/>
<keyword evidence="1" id="KW-1133">Transmembrane helix</keyword>
<keyword evidence="1" id="KW-0812">Transmembrane</keyword>
<dbReference type="eggNOG" id="ENOG5032T53">
    <property type="taxonomic scope" value="Bacteria"/>
</dbReference>
<dbReference type="EMBL" id="CR555306">
    <property type="protein sequence ID" value="CAI06443.1"/>
    <property type="molecule type" value="Genomic_DNA"/>
</dbReference>
<gene>
    <name evidence="2" type="ORF">ebA616</name>
</gene>
<protein>
    <recommendedName>
        <fullName evidence="4">HMA domain-containing protein</fullName>
    </recommendedName>
</protein>
<evidence type="ECO:0000313" key="3">
    <source>
        <dbReference type="Proteomes" id="UP000006552"/>
    </source>
</evidence>
<feature type="transmembrane region" description="Helical" evidence="1">
    <location>
        <begin position="122"/>
        <end position="140"/>
    </location>
</feature>
<evidence type="ECO:0008006" key="4">
    <source>
        <dbReference type="Google" id="ProtNLM"/>
    </source>
</evidence>
<reference evidence="2 3" key="1">
    <citation type="journal article" date="2005" name="Arch. Microbiol.">
        <title>The genome sequence of an anaerobic aromatic-degrading denitrifying bacterium, strain EbN1.</title>
        <authorList>
            <person name="Rabus R."/>
            <person name="Kube M."/>
            <person name="Heider J."/>
            <person name="Beck A."/>
            <person name="Heitmann K."/>
            <person name="Widdel F."/>
            <person name="Reinhardt R."/>
        </authorList>
    </citation>
    <scope>NUCLEOTIDE SEQUENCE [LARGE SCALE GENOMIC DNA]</scope>
    <source>
        <strain evidence="2 3">EbN1</strain>
    </source>
</reference>
<evidence type="ECO:0000256" key="1">
    <source>
        <dbReference type="SAM" id="Phobius"/>
    </source>
</evidence>
<accession>Q5P8B6</accession>
<proteinExistence type="predicted"/>